<evidence type="ECO:0000313" key="4">
    <source>
        <dbReference type="Proteomes" id="UP000783863"/>
    </source>
</evidence>
<name>A0A8J7YHR8_9EURY</name>
<dbReference type="Proteomes" id="UP000783863">
    <property type="component" value="Unassembled WGS sequence"/>
</dbReference>
<dbReference type="EMBL" id="RKLQ01000005">
    <property type="protein sequence ID" value="MBX0305732.1"/>
    <property type="molecule type" value="Genomic_DNA"/>
</dbReference>
<evidence type="ECO:0000259" key="2">
    <source>
        <dbReference type="SMART" id="SM00894"/>
    </source>
</evidence>
<feature type="domain" description="Excalibur calcium-binding" evidence="2">
    <location>
        <begin position="268"/>
        <end position="304"/>
    </location>
</feature>
<comment type="caution">
    <text evidence="3">The sequence shown here is derived from an EMBL/GenBank/DDBJ whole genome shotgun (WGS) entry which is preliminary data.</text>
</comment>
<keyword evidence="4" id="KW-1185">Reference proteome</keyword>
<protein>
    <submittedName>
        <fullName evidence="3">Excalibur calcium-binding domain-containing protein</fullName>
    </submittedName>
</protein>
<proteinExistence type="predicted"/>
<feature type="region of interest" description="Disordered" evidence="1">
    <location>
        <begin position="287"/>
        <end position="307"/>
    </location>
</feature>
<dbReference type="RefSeq" id="WP_220589925.1">
    <property type="nucleotide sequence ID" value="NZ_RKLQ01000005.1"/>
</dbReference>
<evidence type="ECO:0000256" key="1">
    <source>
        <dbReference type="SAM" id="MobiDB-lite"/>
    </source>
</evidence>
<dbReference type="AlphaFoldDB" id="A0A8J7YHR8"/>
<accession>A0A8J7YHR8</accession>
<evidence type="ECO:0000313" key="3">
    <source>
        <dbReference type="EMBL" id="MBX0305732.1"/>
    </source>
</evidence>
<organism evidence="3 4">
    <name type="scientific">Haloarcula salinisoli</name>
    <dbReference type="NCBI Taxonomy" id="2487746"/>
    <lineage>
        <taxon>Archaea</taxon>
        <taxon>Methanobacteriati</taxon>
        <taxon>Methanobacteriota</taxon>
        <taxon>Stenosarchaea group</taxon>
        <taxon>Halobacteria</taxon>
        <taxon>Halobacteriales</taxon>
        <taxon>Haloarculaceae</taxon>
        <taxon>Haloarcula</taxon>
    </lineage>
</organism>
<dbReference type="PROSITE" id="PS51257">
    <property type="entry name" value="PROKAR_LIPOPROTEIN"/>
    <property type="match status" value="1"/>
</dbReference>
<gene>
    <name evidence="3" type="ORF">EGD98_18990</name>
</gene>
<sequence>MNRTLIVTLPVIILFTFAGCSGFIPNETGQHDQEPVAFPNGTSDQEITNVSALFGDHWDLIRHNDYIAHASYTGDYYIRDPDKYSWVQENSAVRSNLTDKKRILHQNNTFDSGDSTNQTWYTEGTVSYVRNGGVNHDGTERQPYYFVDREFSEYGFAEFHHTSFFRIVKPTLYDNFFTDTTPEYVETRRNDDHAFHVYSVSNQTTDTTGEIVVRDDGLIKHLTINTTVDGNAAQFSLTIELREDTSITTPQWKQEAVQADRANTGTGGDYNCDDFFSQAAAQGVHEASGGAHGLDGDGDGIACEHLP</sequence>
<reference evidence="3" key="1">
    <citation type="submission" date="2021-06" db="EMBL/GenBank/DDBJ databases">
        <title>Halomicroarcula sp. F24A a new haloarchaeum isolated from saline soil.</title>
        <authorList>
            <person name="Duran-Viseras A."/>
            <person name="Sanchez-Porro C."/>
            <person name="Ventosa A."/>
        </authorList>
    </citation>
    <scope>NUCLEOTIDE SEQUENCE</scope>
    <source>
        <strain evidence="3">F24A</strain>
    </source>
</reference>
<dbReference type="Pfam" id="PF05901">
    <property type="entry name" value="Excalibur"/>
    <property type="match status" value="1"/>
</dbReference>
<dbReference type="SMART" id="SM00894">
    <property type="entry name" value="Excalibur"/>
    <property type="match status" value="1"/>
</dbReference>
<dbReference type="InterPro" id="IPR008613">
    <property type="entry name" value="Excalibur_Ca-bd_domain"/>
</dbReference>